<dbReference type="SMART" id="SM00100">
    <property type="entry name" value="cNMP"/>
    <property type="match status" value="1"/>
</dbReference>
<keyword evidence="8" id="KW-0843">Virulence</keyword>
<evidence type="ECO:0000256" key="1">
    <source>
        <dbReference type="ARBA" id="ARBA00004496"/>
    </source>
</evidence>
<evidence type="ECO:0000256" key="2">
    <source>
        <dbReference type="ARBA" id="ARBA00011738"/>
    </source>
</evidence>
<evidence type="ECO:0000259" key="13">
    <source>
        <dbReference type="PROSITE" id="PS50042"/>
    </source>
</evidence>
<dbReference type="SMART" id="SM00419">
    <property type="entry name" value="HTH_CRP"/>
    <property type="match status" value="1"/>
</dbReference>
<keyword evidence="6" id="KW-0973">c-di-GMP</keyword>
<keyword evidence="10" id="KW-0010">Activator</keyword>
<keyword evidence="16" id="KW-1185">Reference proteome</keyword>
<evidence type="ECO:0000256" key="6">
    <source>
        <dbReference type="ARBA" id="ARBA00022636"/>
    </source>
</evidence>
<evidence type="ECO:0000256" key="7">
    <source>
        <dbReference type="ARBA" id="ARBA00023015"/>
    </source>
</evidence>
<sequence length="288" mass="31305">MGDSAKVLRLPIPCPGRSLRALAGCAEDATGMCTSPIACLNNKAARNAAKGAKVEQLFEVANLLETASWAQRVQRSTLEALLRNGRPRRMVRGEVIARSGAAARNLILVVSGAIEVSMMSPGARRRIAAYLGPGEIFNIVPFMDWDGSLHDAIAQSDMLVLMLDRAVVEDAMANDSMLGLILMEMVAKRARLFYRVLAEHSLLSPRDRCVRTLLHLAAKFGVVMPDGNVDITLRLSQEELADVVGCSRQKLNVQLKQLERDGFISLAYAQVSISNEPGLLALVVEGRK</sequence>
<proteinExistence type="predicted"/>
<evidence type="ECO:0000256" key="4">
    <source>
        <dbReference type="ARBA" id="ARBA00022491"/>
    </source>
</evidence>
<feature type="domain" description="Cyclic nucleotide-binding" evidence="13">
    <location>
        <begin position="69"/>
        <end position="189"/>
    </location>
</feature>
<evidence type="ECO:0000256" key="8">
    <source>
        <dbReference type="ARBA" id="ARBA00023026"/>
    </source>
</evidence>
<keyword evidence="4" id="KW-0678">Repressor</keyword>
<dbReference type="EMBL" id="JBHSGA010000017">
    <property type="protein sequence ID" value="MFC4527022.1"/>
    <property type="molecule type" value="Genomic_DNA"/>
</dbReference>
<dbReference type="SUPFAM" id="SSF51206">
    <property type="entry name" value="cAMP-binding domain-like"/>
    <property type="match status" value="1"/>
</dbReference>
<name>A0ABV9C2U7_9GAMM</name>
<comment type="subunit">
    <text evidence="2">Homodimer.</text>
</comment>
<evidence type="ECO:0000256" key="12">
    <source>
        <dbReference type="ARBA" id="ARBA00031697"/>
    </source>
</evidence>
<evidence type="ECO:0000256" key="11">
    <source>
        <dbReference type="ARBA" id="ARBA00023163"/>
    </source>
</evidence>
<organism evidence="15 16">
    <name type="scientific">Dyella halodurans</name>
    <dbReference type="NCBI Taxonomy" id="1920171"/>
    <lineage>
        <taxon>Bacteria</taxon>
        <taxon>Pseudomonadati</taxon>
        <taxon>Pseudomonadota</taxon>
        <taxon>Gammaproteobacteria</taxon>
        <taxon>Lysobacterales</taxon>
        <taxon>Rhodanobacteraceae</taxon>
        <taxon>Dyella</taxon>
    </lineage>
</organism>
<dbReference type="PANTHER" id="PTHR24567:SF74">
    <property type="entry name" value="HTH-TYPE TRANSCRIPTIONAL REGULATOR ARCR"/>
    <property type="match status" value="1"/>
</dbReference>
<dbReference type="Gene3D" id="2.60.120.10">
    <property type="entry name" value="Jelly Rolls"/>
    <property type="match status" value="1"/>
</dbReference>
<dbReference type="InterPro" id="IPR050397">
    <property type="entry name" value="Env_Response_Regulators"/>
</dbReference>
<gene>
    <name evidence="15" type="ORF">ACFO5W_10305</name>
</gene>
<evidence type="ECO:0000256" key="5">
    <source>
        <dbReference type="ARBA" id="ARBA00022533"/>
    </source>
</evidence>
<protein>
    <recommendedName>
        <fullName evidence="3">CRP-like protein Clp</fullName>
    </recommendedName>
    <alternativeName>
        <fullName evidence="12">Catabolite activation-like protein</fullName>
    </alternativeName>
</protein>
<dbReference type="Pfam" id="PF00027">
    <property type="entry name" value="cNMP_binding"/>
    <property type="match status" value="1"/>
</dbReference>
<keyword evidence="9" id="KW-0238">DNA-binding</keyword>
<keyword evidence="11" id="KW-0804">Transcription</keyword>
<dbReference type="PANTHER" id="PTHR24567">
    <property type="entry name" value="CRP FAMILY TRANSCRIPTIONAL REGULATORY PROTEIN"/>
    <property type="match status" value="1"/>
</dbReference>
<dbReference type="InterPro" id="IPR036390">
    <property type="entry name" value="WH_DNA-bd_sf"/>
</dbReference>
<dbReference type="InterPro" id="IPR012318">
    <property type="entry name" value="HTH_CRP"/>
</dbReference>
<dbReference type="InterPro" id="IPR014710">
    <property type="entry name" value="RmlC-like_jellyroll"/>
</dbReference>
<dbReference type="InterPro" id="IPR018490">
    <property type="entry name" value="cNMP-bd_dom_sf"/>
</dbReference>
<dbReference type="Proteomes" id="UP001595961">
    <property type="component" value="Unassembled WGS sequence"/>
</dbReference>
<dbReference type="CDD" id="cd00038">
    <property type="entry name" value="CAP_ED"/>
    <property type="match status" value="1"/>
</dbReference>
<comment type="subcellular location">
    <subcellularLocation>
        <location evidence="1">Cytoplasm</location>
    </subcellularLocation>
</comment>
<dbReference type="PROSITE" id="PS50042">
    <property type="entry name" value="CNMP_BINDING_3"/>
    <property type="match status" value="1"/>
</dbReference>
<keyword evidence="7" id="KW-0805">Transcription regulation</keyword>
<evidence type="ECO:0000259" key="14">
    <source>
        <dbReference type="PROSITE" id="PS51063"/>
    </source>
</evidence>
<keyword evidence="5" id="KW-0021">Allosteric enzyme</keyword>
<dbReference type="InterPro" id="IPR000595">
    <property type="entry name" value="cNMP-bd_dom"/>
</dbReference>
<dbReference type="PROSITE" id="PS51063">
    <property type="entry name" value="HTH_CRP_2"/>
    <property type="match status" value="1"/>
</dbReference>
<evidence type="ECO:0000313" key="15">
    <source>
        <dbReference type="EMBL" id="MFC4527022.1"/>
    </source>
</evidence>
<comment type="caution">
    <text evidence="15">The sequence shown here is derived from an EMBL/GenBank/DDBJ whole genome shotgun (WGS) entry which is preliminary data.</text>
</comment>
<evidence type="ECO:0000256" key="3">
    <source>
        <dbReference type="ARBA" id="ARBA00020769"/>
    </source>
</evidence>
<accession>A0ABV9C2U7</accession>
<dbReference type="RefSeq" id="WP_266148924.1">
    <property type="nucleotide sequence ID" value="NZ_CP064028.1"/>
</dbReference>
<evidence type="ECO:0000256" key="9">
    <source>
        <dbReference type="ARBA" id="ARBA00023125"/>
    </source>
</evidence>
<evidence type="ECO:0000256" key="10">
    <source>
        <dbReference type="ARBA" id="ARBA00023159"/>
    </source>
</evidence>
<reference evidence="16" key="1">
    <citation type="journal article" date="2019" name="Int. J. Syst. Evol. Microbiol.">
        <title>The Global Catalogue of Microorganisms (GCM) 10K type strain sequencing project: providing services to taxonomists for standard genome sequencing and annotation.</title>
        <authorList>
            <consortium name="The Broad Institute Genomics Platform"/>
            <consortium name="The Broad Institute Genome Sequencing Center for Infectious Disease"/>
            <person name="Wu L."/>
            <person name="Ma J."/>
        </authorList>
    </citation>
    <scope>NUCLEOTIDE SEQUENCE [LARGE SCALE GENOMIC DNA]</scope>
    <source>
        <strain evidence="16">CCM 4481</strain>
    </source>
</reference>
<feature type="domain" description="HTH crp-type" evidence="14">
    <location>
        <begin position="203"/>
        <end position="277"/>
    </location>
</feature>
<dbReference type="Pfam" id="PF13545">
    <property type="entry name" value="HTH_Crp_2"/>
    <property type="match status" value="1"/>
</dbReference>
<evidence type="ECO:0000313" key="16">
    <source>
        <dbReference type="Proteomes" id="UP001595961"/>
    </source>
</evidence>
<dbReference type="SUPFAM" id="SSF46785">
    <property type="entry name" value="Winged helix' DNA-binding domain"/>
    <property type="match status" value="1"/>
</dbReference>